<name>A0A514CIL4_9BACT</name>
<keyword evidence="1" id="KW-0732">Signal</keyword>
<evidence type="ECO:0000256" key="1">
    <source>
        <dbReference type="SAM" id="SignalP"/>
    </source>
</evidence>
<dbReference type="KEGG" id="echi:FKX85_11680"/>
<dbReference type="InterPro" id="IPR025524">
    <property type="entry name" value="DUF4412"/>
</dbReference>
<dbReference type="OrthoDB" id="1524221at2"/>
<dbReference type="Proteomes" id="UP000316614">
    <property type="component" value="Chromosome"/>
</dbReference>
<evidence type="ECO:0000259" key="2">
    <source>
        <dbReference type="Pfam" id="PF14371"/>
    </source>
</evidence>
<reference evidence="3 4" key="1">
    <citation type="submission" date="2019-06" db="EMBL/GenBank/DDBJ databases">
        <title>Echinicola alkalisoli sp. nov. isolated from saline soil.</title>
        <authorList>
            <person name="Sun J.-Q."/>
            <person name="Xu L."/>
        </authorList>
    </citation>
    <scope>NUCLEOTIDE SEQUENCE [LARGE SCALE GENOMIC DNA]</scope>
    <source>
        <strain evidence="3 4">LN3S3</strain>
    </source>
</reference>
<feature type="domain" description="DUF4412" evidence="2">
    <location>
        <begin position="97"/>
        <end position="245"/>
    </location>
</feature>
<sequence>MRTDNLLLAVLSAIFLLPVPSHAQFLKKLKKAAQEGVENAVERRVSNEVENAARKQTDKYLEQIFGPSSDYEGGDYDYSKVMSSIDMNAATEDSYHFTGYTDMEITGTDEKGKAIEPVTFRSFLSGNTDFWGIEMENQDKEAEKTVMIFDHKNNASVLLMENEKGEKNYMAYGMDWTKMMENTGDKEMDSINNEINSEEFNITKTGNTKNILGYLCEEYHSENEDYVADYWVSTEPIEGYASYWSKNNFLFSKKVKQKYQGYYDQLPDGDVLEIHYASREDKSITHMTITEINTTEKSDFEMDEYTNAMKGQ</sequence>
<feature type="chain" id="PRO_5021885746" evidence="1">
    <location>
        <begin position="24"/>
        <end position="312"/>
    </location>
</feature>
<accession>A0A514CIL4</accession>
<organism evidence="3 4">
    <name type="scientific">Echinicola soli</name>
    <dbReference type="NCBI Taxonomy" id="2591634"/>
    <lineage>
        <taxon>Bacteria</taxon>
        <taxon>Pseudomonadati</taxon>
        <taxon>Bacteroidota</taxon>
        <taxon>Cytophagia</taxon>
        <taxon>Cytophagales</taxon>
        <taxon>Cyclobacteriaceae</taxon>
        <taxon>Echinicola</taxon>
    </lineage>
</organism>
<proteinExistence type="predicted"/>
<dbReference type="Pfam" id="PF14371">
    <property type="entry name" value="DUF4412"/>
    <property type="match status" value="1"/>
</dbReference>
<keyword evidence="4" id="KW-1185">Reference proteome</keyword>
<evidence type="ECO:0000313" key="3">
    <source>
        <dbReference type="EMBL" id="QDH79658.1"/>
    </source>
</evidence>
<evidence type="ECO:0000313" key="4">
    <source>
        <dbReference type="Proteomes" id="UP000316614"/>
    </source>
</evidence>
<gene>
    <name evidence="3" type="ORF">FKX85_11680</name>
</gene>
<protein>
    <submittedName>
        <fullName evidence="3">DUF4412 domain-containing protein</fullName>
    </submittedName>
</protein>
<dbReference type="RefSeq" id="WP_141614900.1">
    <property type="nucleotide sequence ID" value="NZ_CP041253.1"/>
</dbReference>
<feature type="signal peptide" evidence="1">
    <location>
        <begin position="1"/>
        <end position="23"/>
    </location>
</feature>
<dbReference type="AlphaFoldDB" id="A0A514CIL4"/>
<dbReference type="EMBL" id="CP041253">
    <property type="protein sequence ID" value="QDH79658.1"/>
    <property type="molecule type" value="Genomic_DNA"/>
</dbReference>